<evidence type="ECO:0000259" key="5">
    <source>
        <dbReference type="PROSITE" id="PS50902"/>
    </source>
</evidence>
<dbReference type="GO" id="GO:0003955">
    <property type="term" value="F:NAD(P)H dehydrogenase (quinone) activity"/>
    <property type="evidence" value="ECO:0007669"/>
    <property type="project" value="UniProtKB-EC"/>
</dbReference>
<dbReference type="GO" id="GO:0010181">
    <property type="term" value="F:FMN binding"/>
    <property type="evidence" value="ECO:0007669"/>
    <property type="project" value="InterPro"/>
</dbReference>
<evidence type="ECO:0000256" key="2">
    <source>
        <dbReference type="ARBA" id="ARBA00006961"/>
    </source>
</evidence>
<dbReference type="NCBIfam" id="TIGR01755">
    <property type="entry name" value="flav_wrbA"/>
    <property type="match status" value="1"/>
</dbReference>
<keyword evidence="4" id="KW-0288">FMN</keyword>
<keyword evidence="7" id="KW-1185">Reference proteome</keyword>
<sequence>MAEVLILFYSRHGATAEMARDIARGVEEIPGVTARLRTVPEVSALCEATEDTIPESGPPYVSETDMRECDGLILGSPTRFGNMAAPMKYFLDTTSQLWMSGALIDKPASVFTSASSLHGGQESTLLSMMLPLLHHGMLIQGVPYSETALLHTQSGGTPYGASHLAGGDSKLPVSDEEKRICKTQGRRMAETVKRLKS</sequence>
<organism evidence="6 7">
    <name type="scientific">Candidatus Thiodiazotropha endolucinida</name>
    <dbReference type="NCBI Taxonomy" id="1655433"/>
    <lineage>
        <taxon>Bacteria</taxon>
        <taxon>Pseudomonadati</taxon>
        <taxon>Pseudomonadota</taxon>
        <taxon>Gammaproteobacteria</taxon>
        <taxon>Chromatiales</taxon>
        <taxon>Sedimenticolaceae</taxon>
        <taxon>Candidatus Thiodiazotropha</taxon>
    </lineage>
</organism>
<comment type="similarity">
    <text evidence="2">Belongs to the WrbA family.</text>
</comment>
<dbReference type="GO" id="GO:0009055">
    <property type="term" value="F:electron transfer activity"/>
    <property type="evidence" value="ECO:0007669"/>
    <property type="project" value="InterPro"/>
</dbReference>
<keyword evidence="6" id="KW-0560">Oxidoreductase</keyword>
<dbReference type="PROSITE" id="PS00201">
    <property type="entry name" value="FLAVODOXIN"/>
    <property type="match status" value="1"/>
</dbReference>
<proteinExistence type="inferred from homology"/>
<dbReference type="NCBIfam" id="NF002999">
    <property type="entry name" value="PRK03767.1"/>
    <property type="match status" value="1"/>
</dbReference>
<accession>A0A7Z1AGJ1</accession>
<evidence type="ECO:0000313" key="6">
    <source>
        <dbReference type="EMBL" id="ODJ88992.1"/>
    </source>
</evidence>
<dbReference type="PROSITE" id="PS50902">
    <property type="entry name" value="FLAVODOXIN_LIKE"/>
    <property type="match status" value="1"/>
</dbReference>
<dbReference type="Gene3D" id="3.40.50.360">
    <property type="match status" value="1"/>
</dbReference>
<dbReference type="Proteomes" id="UP000094769">
    <property type="component" value="Unassembled WGS sequence"/>
</dbReference>
<evidence type="ECO:0000256" key="4">
    <source>
        <dbReference type="ARBA" id="ARBA00022643"/>
    </source>
</evidence>
<evidence type="ECO:0000313" key="7">
    <source>
        <dbReference type="Proteomes" id="UP000094769"/>
    </source>
</evidence>
<reference evidence="6 7" key="1">
    <citation type="submission" date="2016-06" db="EMBL/GenBank/DDBJ databases">
        <title>Genome sequence of endosymbiont of Candidatus Endolucinida thiodiazotropha.</title>
        <authorList>
            <person name="Poehlein A."/>
            <person name="Koenig S."/>
            <person name="Heiden S.E."/>
            <person name="Thuermer A."/>
            <person name="Voget S."/>
            <person name="Daniel R."/>
            <person name="Markert S."/>
            <person name="Gros O."/>
            <person name="Schweder T."/>
        </authorList>
    </citation>
    <scope>NUCLEOTIDE SEQUENCE [LARGE SCALE GENOMIC DNA]</scope>
    <source>
        <strain evidence="6 7">COS</strain>
    </source>
</reference>
<dbReference type="OrthoDB" id="9801479at2"/>
<dbReference type="InterPro" id="IPR005025">
    <property type="entry name" value="FMN_Rdtase-like_dom"/>
</dbReference>
<evidence type="ECO:0000256" key="3">
    <source>
        <dbReference type="ARBA" id="ARBA00022630"/>
    </source>
</evidence>
<feature type="domain" description="Flavodoxin-like" evidence="5">
    <location>
        <begin position="4"/>
        <end position="188"/>
    </location>
</feature>
<dbReference type="InterPro" id="IPR029039">
    <property type="entry name" value="Flavoprotein-like_sf"/>
</dbReference>
<dbReference type="SUPFAM" id="SSF52218">
    <property type="entry name" value="Flavoproteins"/>
    <property type="match status" value="1"/>
</dbReference>
<dbReference type="Pfam" id="PF03358">
    <property type="entry name" value="FMN_red"/>
    <property type="match status" value="1"/>
</dbReference>
<comment type="cofactor">
    <cofactor evidence="1">
        <name>FMN</name>
        <dbReference type="ChEBI" id="CHEBI:58210"/>
    </cofactor>
</comment>
<dbReference type="EMBL" id="MARB01000003">
    <property type="protein sequence ID" value="ODJ88992.1"/>
    <property type="molecule type" value="Genomic_DNA"/>
</dbReference>
<dbReference type="AlphaFoldDB" id="A0A7Z1AGJ1"/>
<evidence type="ECO:0000256" key="1">
    <source>
        <dbReference type="ARBA" id="ARBA00001917"/>
    </source>
</evidence>
<dbReference type="GO" id="GO:0016020">
    <property type="term" value="C:membrane"/>
    <property type="evidence" value="ECO:0007669"/>
    <property type="project" value="TreeGrafter"/>
</dbReference>
<comment type="caution">
    <text evidence="6">The sequence shown here is derived from an EMBL/GenBank/DDBJ whole genome shotgun (WGS) entry which is preliminary data.</text>
</comment>
<dbReference type="InterPro" id="IPR010089">
    <property type="entry name" value="Flavoprotein_WrbA-like"/>
</dbReference>
<dbReference type="EC" id="1.6.5.2" evidence="6"/>
<dbReference type="FunFam" id="3.40.50.360:FF:000001">
    <property type="entry name" value="NAD(P)H dehydrogenase (Quinone) FQR1-like"/>
    <property type="match status" value="1"/>
</dbReference>
<gene>
    <name evidence="6" type="ORF">CODIS_06030</name>
</gene>
<keyword evidence="3" id="KW-0285">Flavoprotein</keyword>
<dbReference type="InterPro" id="IPR001226">
    <property type="entry name" value="Flavodoxin_CS"/>
</dbReference>
<dbReference type="RefSeq" id="WP_069121236.1">
    <property type="nucleotide sequence ID" value="NZ_MARB01000003.1"/>
</dbReference>
<dbReference type="InterPro" id="IPR008254">
    <property type="entry name" value="Flavodoxin/NO_synth"/>
</dbReference>
<protein>
    <submittedName>
        <fullName evidence="6">NAD(P)H dehydrogenase</fullName>
        <ecNumber evidence="6">1.6.5.2</ecNumber>
    </submittedName>
</protein>
<dbReference type="PANTHER" id="PTHR30546:SF23">
    <property type="entry name" value="FLAVOPROTEIN-LIKE PROTEIN YCP4-RELATED"/>
    <property type="match status" value="1"/>
</dbReference>
<dbReference type="PANTHER" id="PTHR30546">
    <property type="entry name" value="FLAVODOXIN-RELATED PROTEIN WRBA-RELATED"/>
    <property type="match status" value="1"/>
</dbReference>
<name>A0A7Z1AGJ1_9GAMM</name>